<name>A0ABW3DDP9_9BACL</name>
<dbReference type="PANTHER" id="PTHR43649:SF34">
    <property type="entry name" value="ABC TRANSPORTER PERIPLASMIC-BINDING PROTEIN YCJN-RELATED"/>
    <property type="match status" value="1"/>
</dbReference>
<keyword evidence="6" id="KW-1185">Reference proteome</keyword>
<proteinExistence type="inferred from homology"/>
<keyword evidence="3 4" id="KW-0732">Signal</keyword>
<protein>
    <submittedName>
        <fullName evidence="5">ABC transporter substrate-binding protein</fullName>
    </submittedName>
</protein>
<gene>
    <name evidence="5" type="ORF">ACFQ03_14885</name>
</gene>
<reference evidence="6" key="1">
    <citation type="journal article" date="2019" name="Int. J. Syst. Evol. Microbiol.">
        <title>The Global Catalogue of Microorganisms (GCM) 10K type strain sequencing project: providing services to taxonomists for standard genome sequencing and annotation.</title>
        <authorList>
            <consortium name="The Broad Institute Genomics Platform"/>
            <consortium name="The Broad Institute Genome Sequencing Center for Infectious Disease"/>
            <person name="Wu L."/>
            <person name="Ma J."/>
        </authorList>
    </citation>
    <scope>NUCLEOTIDE SEQUENCE [LARGE SCALE GENOMIC DNA]</scope>
    <source>
        <strain evidence="6">CCUG 57263</strain>
    </source>
</reference>
<feature type="chain" id="PRO_5047383297" evidence="4">
    <location>
        <begin position="23"/>
        <end position="418"/>
    </location>
</feature>
<dbReference type="Pfam" id="PF13416">
    <property type="entry name" value="SBP_bac_8"/>
    <property type="match status" value="1"/>
</dbReference>
<dbReference type="PROSITE" id="PS51257">
    <property type="entry name" value="PROKAR_LIPOPROTEIN"/>
    <property type="match status" value="1"/>
</dbReference>
<keyword evidence="2" id="KW-0813">Transport</keyword>
<evidence type="ECO:0000313" key="6">
    <source>
        <dbReference type="Proteomes" id="UP001597120"/>
    </source>
</evidence>
<dbReference type="SUPFAM" id="SSF53850">
    <property type="entry name" value="Periplasmic binding protein-like II"/>
    <property type="match status" value="1"/>
</dbReference>
<sequence length="418" mass="45948">MKANRKLILLVSSLLIVALALAGCGSSENKNAGDGGKSPSEVKRITVFNSKVEISEQLEELAAKYTEETGIDVEIWGSTGDSYLQTLQTKLSSNQGPTVFSVKLSEADKLKSYLYDQSNEEYVKNIAPNMALKVDDKVVGVPYGVEGYGLVYNKSLVSPEDVKDYDSFVKTLEKFKAEGINGLGLSQEGYFLIGHILNTPFALQKDPVDYVDKLNKGEVKMADTKEFQEFAKFMDAIKANTRNPMEVKYDDQIGDFATGKSAMIHQGNWAYGMFKDYGDLGFEMGMMPFPLSGNDKLAVGVASNWAINADASEAEIKAGVDFLNWMFTSETGKHYIVDEFGFIPAMTNIEAGNLDPLSKAVHEASNSGKTIPWAYNYFPPNTIINDLVPATQEYFLSADMTGEQLLQKLDAAWANSVK</sequence>
<dbReference type="RefSeq" id="WP_379289116.1">
    <property type="nucleotide sequence ID" value="NZ_JBHTIU010000047.1"/>
</dbReference>
<dbReference type="Gene3D" id="3.40.190.10">
    <property type="entry name" value="Periplasmic binding protein-like II"/>
    <property type="match status" value="2"/>
</dbReference>
<feature type="signal peptide" evidence="4">
    <location>
        <begin position="1"/>
        <end position="22"/>
    </location>
</feature>
<evidence type="ECO:0000313" key="5">
    <source>
        <dbReference type="EMBL" id="MFD0870438.1"/>
    </source>
</evidence>
<evidence type="ECO:0000256" key="2">
    <source>
        <dbReference type="ARBA" id="ARBA00022448"/>
    </source>
</evidence>
<organism evidence="5 6">
    <name type="scientific">Paenibacillus residui</name>
    <dbReference type="NCBI Taxonomy" id="629724"/>
    <lineage>
        <taxon>Bacteria</taxon>
        <taxon>Bacillati</taxon>
        <taxon>Bacillota</taxon>
        <taxon>Bacilli</taxon>
        <taxon>Bacillales</taxon>
        <taxon>Paenibacillaceae</taxon>
        <taxon>Paenibacillus</taxon>
    </lineage>
</organism>
<evidence type="ECO:0000256" key="3">
    <source>
        <dbReference type="ARBA" id="ARBA00022729"/>
    </source>
</evidence>
<comment type="caution">
    <text evidence="5">The sequence shown here is derived from an EMBL/GenBank/DDBJ whole genome shotgun (WGS) entry which is preliminary data.</text>
</comment>
<dbReference type="Proteomes" id="UP001597120">
    <property type="component" value="Unassembled WGS sequence"/>
</dbReference>
<comment type="similarity">
    <text evidence="1">Belongs to the bacterial solute-binding protein 1 family.</text>
</comment>
<dbReference type="InterPro" id="IPR050490">
    <property type="entry name" value="Bact_solute-bd_prot1"/>
</dbReference>
<dbReference type="EMBL" id="JBHTIU010000047">
    <property type="protein sequence ID" value="MFD0870438.1"/>
    <property type="molecule type" value="Genomic_DNA"/>
</dbReference>
<dbReference type="InterPro" id="IPR006059">
    <property type="entry name" value="SBP"/>
</dbReference>
<accession>A0ABW3DDP9</accession>
<dbReference type="PANTHER" id="PTHR43649">
    <property type="entry name" value="ARABINOSE-BINDING PROTEIN-RELATED"/>
    <property type="match status" value="1"/>
</dbReference>
<evidence type="ECO:0000256" key="4">
    <source>
        <dbReference type="SAM" id="SignalP"/>
    </source>
</evidence>
<evidence type="ECO:0000256" key="1">
    <source>
        <dbReference type="ARBA" id="ARBA00008520"/>
    </source>
</evidence>